<dbReference type="EMBL" id="BT038394">
    <property type="protein sequence ID" value="ACF83399.1"/>
    <property type="molecule type" value="mRNA"/>
</dbReference>
<organism evidence="1">
    <name type="scientific">Zea mays</name>
    <name type="common">Maize</name>
    <dbReference type="NCBI Taxonomy" id="4577"/>
    <lineage>
        <taxon>Eukaryota</taxon>
        <taxon>Viridiplantae</taxon>
        <taxon>Streptophyta</taxon>
        <taxon>Embryophyta</taxon>
        <taxon>Tracheophyta</taxon>
        <taxon>Spermatophyta</taxon>
        <taxon>Magnoliopsida</taxon>
        <taxon>Liliopsida</taxon>
        <taxon>Poales</taxon>
        <taxon>Poaceae</taxon>
        <taxon>PACMAD clade</taxon>
        <taxon>Panicoideae</taxon>
        <taxon>Andropogonodae</taxon>
        <taxon>Andropogoneae</taxon>
        <taxon>Tripsacinae</taxon>
        <taxon>Zea</taxon>
    </lineage>
</organism>
<name>B4FMQ6_MAIZE</name>
<protein>
    <submittedName>
        <fullName evidence="1">Uncharacterized protein</fullName>
    </submittedName>
</protein>
<proteinExistence type="evidence at transcript level"/>
<dbReference type="AlphaFoldDB" id="B4FMQ6"/>
<sequence>MEPRCRLLGWVCKACMMAAAILWLGAATAVALGLGARTIPMATRIFNCASDRCFLLNSSLSTLAKFLVVV</sequence>
<reference evidence="1" key="1">
    <citation type="journal article" date="2009" name="PLoS Genet.">
        <title>Sequencing, mapping, and analysis of 27,455 maize full-length cDNAs.</title>
        <authorList>
            <person name="Soderlund C."/>
            <person name="Descour A."/>
            <person name="Kudrna D."/>
            <person name="Bomhoff M."/>
            <person name="Boyd L."/>
            <person name="Currie J."/>
            <person name="Angelova A."/>
            <person name="Collura K."/>
            <person name="Wissotski M."/>
            <person name="Ashley E."/>
            <person name="Morrow D."/>
            <person name="Fernandes J."/>
            <person name="Walbot V."/>
            <person name="Yu Y."/>
        </authorList>
    </citation>
    <scope>NUCLEOTIDE SEQUENCE</scope>
    <source>
        <strain evidence="1">B73</strain>
    </source>
</reference>
<evidence type="ECO:0000313" key="1">
    <source>
        <dbReference type="EMBL" id="ACF83399.1"/>
    </source>
</evidence>
<accession>B4FMQ6</accession>